<sequence>VDHQVLTTVTDYAALTIGAALRAFTQTDILLSLTNAHDLGALFQTRAPLLLIPEPVLQVLFNRNRSPNPFPNQTYVNQPTNLAKPPYRNHLYTSNSDS</sequence>
<evidence type="ECO:0000313" key="3">
    <source>
        <dbReference type="Proteomes" id="UP000076858"/>
    </source>
</evidence>
<evidence type="ECO:0000256" key="1">
    <source>
        <dbReference type="SAM" id="MobiDB-lite"/>
    </source>
</evidence>
<dbReference type="EMBL" id="LRGB01014842">
    <property type="protein sequence ID" value="KZR99061.1"/>
    <property type="molecule type" value="Genomic_DNA"/>
</dbReference>
<protein>
    <submittedName>
        <fullName evidence="2">Uncharacterized protein</fullName>
    </submittedName>
</protein>
<organism evidence="2 3">
    <name type="scientific">Daphnia magna</name>
    <dbReference type="NCBI Taxonomy" id="35525"/>
    <lineage>
        <taxon>Eukaryota</taxon>
        <taxon>Metazoa</taxon>
        <taxon>Ecdysozoa</taxon>
        <taxon>Arthropoda</taxon>
        <taxon>Crustacea</taxon>
        <taxon>Branchiopoda</taxon>
        <taxon>Diplostraca</taxon>
        <taxon>Cladocera</taxon>
        <taxon>Anomopoda</taxon>
        <taxon>Daphniidae</taxon>
        <taxon>Daphnia</taxon>
    </lineage>
</organism>
<name>A0A164GKD1_9CRUS</name>
<dbReference type="AlphaFoldDB" id="A0A164GKD1"/>
<keyword evidence="3" id="KW-1185">Reference proteome</keyword>
<comment type="caution">
    <text evidence="2">The sequence shown here is derived from an EMBL/GenBank/DDBJ whole genome shotgun (WGS) entry which is preliminary data.</text>
</comment>
<dbReference type="Proteomes" id="UP000076858">
    <property type="component" value="Unassembled WGS sequence"/>
</dbReference>
<feature type="non-terminal residue" evidence="2">
    <location>
        <position position="1"/>
    </location>
</feature>
<reference evidence="2 3" key="1">
    <citation type="submission" date="2016-03" db="EMBL/GenBank/DDBJ databases">
        <title>EvidentialGene: Evidence-directed Construction of Genes on Genomes.</title>
        <authorList>
            <person name="Gilbert D.G."/>
            <person name="Choi J.-H."/>
            <person name="Mockaitis K."/>
            <person name="Colbourne J."/>
            <person name="Pfrender M."/>
        </authorList>
    </citation>
    <scope>NUCLEOTIDE SEQUENCE [LARGE SCALE GENOMIC DNA]</scope>
    <source>
        <strain evidence="2 3">Xinb3</strain>
        <tissue evidence="2">Complete organism</tissue>
    </source>
</reference>
<accession>A0A164GKD1</accession>
<feature type="region of interest" description="Disordered" evidence="1">
    <location>
        <begin position="68"/>
        <end position="98"/>
    </location>
</feature>
<gene>
    <name evidence="2" type="ORF">APZ42_005235</name>
</gene>
<evidence type="ECO:0000313" key="2">
    <source>
        <dbReference type="EMBL" id="KZR99061.1"/>
    </source>
</evidence>
<proteinExistence type="predicted"/>